<evidence type="ECO:0000313" key="1">
    <source>
        <dbReference type="EMBL" id="CAB0028495.1"/>
    </source>
</evidence>
<dbReference type="AlphaFoldDB" id="A0A6H5HT12"/>
<proteinExistence type="predicted"/>
<accession>A0A6H5HT12</accession>
<organism evidence="1 2">
    <name type="scientific">Trichogramma brassicae</name>
    <dbReference type="NCBI Taxonomy" id="86971"/>
    <lineage>
        <taxon>Eukaryota</taxon>
        <taxon>Metazoa</taxon>
        <taxon>Ecdysozoa</taxon>
        <taxon>Arthropoda</taxon>
        <taxon>Hexapoda</taxon>
        <taxon>Insecta</taxon>
        <taxon>Pterygota</taxon>
        <taxon>Neoptera</taxon>
        <taxon>Endopterygota</taxon>
        <taxon>Hymenoptera</taxon>
        <taxon>Apocrita</taxon>
        <taxon>Proctotrupomorpha</taxon>
        <taxon>Chalcidoidea</taxon>
        <taxon>Trichogrammatidae</taxon>
        <taxon>Trichogramma</taxon>
    </lineage>
</organism>
<dbReference type="EMBL" id="CADCXV010000153">
    <property type="protein sequence ID" value="CAB0028495.1"/>
    <property type="molecule type" value="Genomic_DNA"/>
</dbReference>
<protein>
    <submittedName>
        <fullName evidence="1">Uncharacterized protein</fullName>
    </submittedName>
</protein>
<sequence length="69" mass="7493">MSSECSLDETEEGEPLRAVREQTIDTTVRAANSALGAVSTPTRTQTCSSCESPQCRRYEILKQAVAICI</sequence>
<keyword evidence="2" id="KW-1185">Reference proteome</keyword>
<reference evidence="1 2" key="1">
    <citation type="submission" date="2020-02" db="EMBL/GenBank/DDBJ databases">
        <authorList>
            <person name="Ferguson B K."/>
        </authorList>
    </citation>
    <scope>NUCLEOTIDE SEQUENCE [LARGE SCALE GENOMIC DNA]</scope>
</reference>
<name>A0A6H5HT12_9HYME</name>
<dbReference type="Proteomes" id="UP000479190">
    <property type="component" value="Unassembled WGS sequence"/>
</dbReference>
<gene>
    <name evidence="1" type="ORF">TBRA_LOCUS656</name>
</gene>
<evidence type="ECO:0000313" key="2">
    <source>
        <dbReference type="Proteomes" id="UP000479190"/>
    </source>
</evidence>